<accession>A0ABU2NZY8</accession>
<proteinExistence type="predicted"/>
<gene>
    <name evidence="1" type="ORF">RM572_27750</name>
</gene>
<comment type="caution">
    <text evidence="1">The sequence shown here is derived from an EMBL/GenBank/DDBJ whole genome shotgun (WGS) entry which is preliminary data.</text>
</comment>
<evidence type="ECO:0000313" key="1">
    <source>
        <dbReference type="EMBL" id="MDT0382557.1"/>
    </source>
</evidence>
<reference evidence="2" key="1">
    <citation type="submission" date="2023-07" db="EMBL/GenBank/DDBJ databases">
        <title>30 novel species of actinomycetes from the DSMZ collection.</title>
        <authorList>
            <person name="Nouioui I."/>
        </authorList>
    </citation>
    <scope>NUCLEOTIDE SEQUENCE [LARGE SCALE GENOMIC DNA]</scope>
    <source>
        <strain evidence="2">DSM 42041</strain>
    </source>
</reference>
<evidence type="ECO:0000313" key="2">
    <source>
        <dbReference type="Proteomes" id="UP001183414"/>
    </source>
</evidence>
<dbReference type="EMBL" id="JAVREQ010000042">
    <property type="protein sequence ID" value="MDT0382557.1"/>
    <property type="molecule type" value="Genomic_DNA"/>
</dbReference>
<name>A0ABU2NZY8_9ACTN</name>
<sequence length="126" mass="13651">MSRTDPSVRLTEEIARQLDQLGDRLSALPAREAAQVLARVLEPDEGVLSRVTALMVAGAHFVKDHAERGALPAEVWLALGRAANELHDIVLDLDEHTDTLRTLHTPPAPAAAPVPTAAPLVVRRHR</sequence>
<keyword evidence="2" id="KW-1185">Reference proteome</keyword>
<dbReference type="RefSeq" id="WP_311676136.1">
    <property type="nucleotide sequence ID" value="NZ_JAVREQ010000042.1"/>
</dbReference>
<dbReference type="Proteomes" id="UP001183414">
    <property type="component" value="Unassembled WGS sequence"/>
</dbReference>
<protein>
    <submittedName>
        <fullName evidence="1">Uncharacterized protein</fullName>
    </submittedName>
</protein>
<organism evidence="1 2">
    <name type="scientific">Streptomyces hazeniae</name>
    <dbReference type="NCBI Taxonomy" id="3075538"/>
    <lineage>
        <taxon>Bacteria</taxon>
        <taxon>Bacillati</taxon>
        <taxon>Actinomycetota</taxon>
        <taxon>Actinomycetes</taxon>
        <taxon>Kitasatosporales</taxon>
        <taxon>Streptomycetaceae</taxon>
        <taxon>Streptomyces</taxon>
    </lineage>
</organism>